<reference evidence="7" key="1">
    <citation type="submission" date="2022-10" db="EMBL/GenBank/DDBJ databases">
        <title>Culturing micro-colonial fungi from biological soil crusts in the Mojave desert and describing Neophaeococcomyces mojavensis, and introducing the new genera and species Taxawa tesnikishii.</title>
        <authorList>
            <person name="Kurbessoian T."/>
            <person name="Stajich J.E."/>
        </authorList>
    </citation>
    <scope>NUCLEOTIDE SEQUENCE</scope>
    <source>
        <strain evidence="7">TK_1</strain>
    </source>
</reference>
<comment type="similarity">
    <text evidence="3">Belongs to the CENP-I/CTF3 family.</text>
</comment>
<dbReference type="CDD" id="cd22647">
    <property type="entry name" value="CTF3_NTD_HEAT"/>
    <property type="match status" value="1"/>
</dbReference>
<dbReference type="EMBL" id="JAPDRL010000022">
    <property type="protein sequence ID" value="KAJ9666101.1"/>
    <property type="molecule type" value="Genomic_DNA"/>
</dbReference>
<gene>
    <name evidence="7" type="ORF">H2201_003779</name>
</gene>
<name>A0ABQ9NWN1_9PEZI</name>
<evidence type="ECO:0000256" key="3">
    <source>
        <dbReference type="ARBA" id="ARBA00005470"/>
    </source>
</evidence>
<dbReference type="PANTHER" id="PTHR48208:SF2">
    <property type="entry name" value="CENTROMERE PROTEIN I"/>
    <property type="match status" value="1"/>
</dbReference>
<dbReference type="PANTHER" id="PTHR48208">
    <property type="entry name" value="CENTROMERE PROTEIN I"/>
    <property type="match status" value="1"/>
</dbReference>
<evidence type="ECO:0000256" key="6">
    <source>
        <dbReference type="ARBA" id="ARBA00023328"/>
    </source>
</evidence>
<dbReference type="Proteomes" id="UP001172684">
    <property type="component" value="Unassembled WGS sequence"/>
</dbReference>
<organism evidence="7 8">
    <name type="scientific">Coniosporium apollinis</name>
    <dbReference type="NCBI Taxonomy" id="61459"/>
    <lineage>
        <taxon>Eukaryota</taxon>
        <taxon>Fungi</taxon>
        <taxon>Dikarya</taxon>
        <taxon>Ascomycota</taxon>
        <taxon>Pezizomycotina</taxon>
        <taxon>Dothideomycetes</taxon>
        <taxon>Dothideomycetes incertae sedis</taxon>
        <taxon>Coniosporium</taxon>
    </lineage>
</organism>
<evidence type="ECO:0000256" key="1">
    <source>
        <dbReference type="ARBA" id="ARBA00004123"/>
    </source>
</evidence>
<sequence length="709" mass="78437">MDDAVAALLTASKTPAKQRKNKTSAIIEDLCNRAFQDGLNRRQLHAVVDIVTRRTELDQASTNAVVKNLYPADKISSATVVVVVGALGPGRSKPSTSTQVALTRWLTLVFEALEDRTVLSRLYGVLFNLLDILALRAPLCYLLSLVTHRKHVRLFRVHQLLELSRVAGNEPALEGLLRVYKDHCPDIIVGTTTSARTSLPPVGALQYGNGQYAKFFSSQIRSGELDYSPSKTRPREIPTIRRCNNMDFMWRDTVSSAVKSQLYQKYTPIGPTNSPQSTATLEEISSVDSFVDNLDKIELPTQMMSSLRDPLLQKYLTLNPSEIASKRTEFWLLAYLEEELETVSRNIGQSAHLTDILNGVLDYAKATKTLPPAIEVFLARYLPYWDGRSDVGTILELLSYVSNGTFRDFRDTYLNAAETAVLTNNLDSHPRLLDFYTQLARHRSALASPSSHAYVTSKQFLAELAEHVSRFISAVLSSGEIHPATVSASLSFYENLSSLAYSVDSEGGSDAHIILPPPHVAYLFLSSSSLADVSRLCSILAALKAAFEANMGSSRFSREFTNQFNGYLMDVCNLLWRSRALLTSDANAMGCLFPENAKPALQSYLQDIDHEYALASMFGLSHNHLLTAMSISALRTLEDRAEGLSEELHVRHAGPATQRSLVVLGNEGGLDLSWKKYRVEVLDWVDARGISGIKKLMYATMKNLVGNSG</sequence>
<keyword evidence="4" id="KW-0158">Chromosome</keyword>
<evidence type="ECO:0000313" key="7">
    <source>
        <dbReference type="EMBL" id="KAJ9666101.1"/>
    </source>
</evidence>
<proteinExistence type="inferred from homology"/>
<protein>
    <recommendedName>
        <fullName evidence="9">Mis6 domain-containing protein</fullName>
    </recommendedName>
</protein>
<comment type="caution">
    <text evidence="7">The sequence shown here is derived from an EMBL/GenBank/DDBJ whole genome shotgun (WGS) entry which is preliminary data.</text>
</comment>
<evidence type="ECO:0000256" key="2">
    <source>
        <dbReference type="ARBA" id="ARBA00004584"/>
    </source>
</evidence>
<keyword evidence="6" id="KW-0137">Centromere</keyword>
<evidence type="ECO:0000256" key="4">
    <source>
        <dbReference type="ARBA" id="ARBA00022454"/>
    </source>
</evidence>
<dbReference type="Pfam" id="PF07778">
    <property type="entry name" value="CENP-I"/>
    <property type="match status" value="1"/>
</dbReference>
<keyword evidence="5" id="KW-0539">Nucleus</keyword>
<keyword evidence="8" id="KW-1185">Reference proteome</keyword>
<dbReference type="InterPro" id="IPR012485">
    <property type="entry name" value="CENP-I"/>
</dbReference>
<comment type="subcellular location">
    <subcellularLocation>
        <location evidence="2">Chromosome</location>
        <location evidence="2">Centromere</location>
    </subcellularLocation>
    <subcellularLocation>
        <location evidence="1">Nucleus</location>
    </subcellularLocation>
</comment>
<evidence type="ECO:0008006" key="9">
    <source>
        <dbReference type="Google" id="ProtNLM"/>
    </source>
</evidence>
<accession>A0ABQ9NWN1</accession>
<evidence type="ECO:0000256" key="5">
    <source>
        <dbReference type="ARBA" id="ARBA00023242"/>
    </source>
</evidence>
<evidence type="ECO:0000313" key="8">
    <source>
        <dbReference type="Proteomes" id="UP001172684"/>
    </source>
</evidence>